<reference evidence="4 5" key="1">
    <citation type="submission" date="2018-04" db="EMBL/GenBank/DDBJ databases">
        <title>Sphingobacterium cortibacter sp. nov.</title>
        <authorList>
            <person name="Li Y."/>
        </authorList>
    </citation>
    <scope>NUCLEOTIDE SEQUENCE [LARGE SCALE GENOMIC DNA]</scope>
    <source>
        <strain evidence="4 5">2c-3</strain>
    </source>
</reference>
<protein>
    <recommendedName>
        <fullName evidence="3">TonB-dependent receptor plug domain-containing protein</fullName>
    </recommendedName>
</protein>
<dbReference type="Pfam" id="PF07715">
    <property type="entry name" value="Plug"/>
    <property type="match status" value="1"/>
</dbReference>
<name>A0A2T8HGR0_9SPHI</name>
<evidence type="ECO:0000259" key="3">
    <source>
        <dbReference type="Pfam" id="PF07715"/>
    </source>
</evidence>
<feature type="domain" description="TonB-dependent receptor plug" evidence="3">
    <location>
        <begin position="138"/>
        <end position="268"/>
    </location>
</feature>
<dbReference type="Gene3D" id="2.170.130.10">
    <property type="entry name" value="TonB-dependent receptor, plug domain"/>
    <property type="match status" value="1"/>
</dbReference>
<evidence type="ECO:0000313" key="5">
    <source>
        <dbReference type="Proteomes" id="UP000245627"/>
    </source>
</evidence>
<evidence type="ECO:0000256" key="1">
    <source>
        <dbReference type="ARBA" id="ARBA00022729"/>
    </source>
</evidence>
<dbReference type="OrthoDB" id="1151166at2"/>
<dbReference type="PANTHER" id="PTHR30069:SF29">
    <property type="entry name" value="HEMOGLOBIN AND HEMOGLOBIN-HAPTOGLOBIN-BINDING PROTEIN 1-RELATED"/>
    <property type="match status" value="1"/>
</dbReference>
<dbReference type="SUPFAM" id="SSF49464">
    <property type="entry name" value="Carboxypeptidase regulatory domain-like"/>
    <property type="match status" value="1"/>
</dbReference>
<dbReference type="GO" id="GO:0044718">
    <property type="term" value="P:siderophore transmembrane transport"/>
    <property type="evidence" value="ECO:0007669"/>
    <property type="project" value="TreeGrafter"/>
</dbReference>
<keyword evidence="2" id="KW-0472">Membrane</keyword>
<dbReference type="GO" id="GO:0015344">
    <property type="term" value="F:siderophore uptake transmembrane transporter activity"/>
    <property type="evidence" value="ECO:0007669"/>
    <property type="project" value="TreeGrafter"/>
</dbReference>
<keyword evidence="5" id="KW-1185">Reference proteome</keyword>
<dbReference type="InterPro" id="IPR012910">
    <property type="entry name" value="Plug_dom"/>
</dbReference>
<keyword evidence="2" id="KW-0812">Transmembrane</keyword>
<keyword evidence="2" id="KW-1133">Transmembrane helix</keyword>
<organism evidence="4 5">
    <name type="scientific">Sphingobacterium corticibacter</name>
    <dbReference type="NCBI Taxonomy" id="2171749"/>
    <lineage>
        <taxon>Bacteria</taxon>
        <taxon>Pseudomonadati</taxon>
        <taxon>Bacteroidota</taxon>
        <taxon>Sphingobacteriia</taxon>
        <taxon>Sphingobacteriales</taxon>
        <taxon>Sphingobacteriaceae</taxon>
        <taxon>Sphingobacterium</taxon>
    </lineage>
</organism>
<comment type="caution">
    <text evidence="4">The sequence shown here is derived from an EMBL/GenBank/DDBJ whole genome shotgun (WGS) entry which is preliminary data.</text>
</comment>
<dbReference type="InterPro" id="IPR008969">
    <property type="entry name" value="CarboxyPept-like_regulatory"/>
</dbReference>
<keyword evidence="1" id="KW-0732">Signal</keyword>
<dbReference type="InterPro" id="IPR037066">
    <property type="entry name" value="Plug_dom_sf"/>
</dbReference>
<dbReference type="Gene3D" id="2.60.40.1120">
    <property type="entry name" value="Carboxypeptidase-like, regulatory domain"/>
    <property type="match status" value="1"/>
</dbReference>
<dbReference type="AlphaFoldDB" id="A0A2T8HGR0"/>
<dbReference type="InterPro" id="IPR039426">
    <property type="entry name" value="TonB-dep_rcpt-like"/>
</dbReference>
<dbReference type="PANTHER" id="PTHR30069">
    <property type="entry name" value="TONB-DEPENDENT OUTER MEMBRANE RECEPTOR"/>
    <property type="match status" value="1"/>
</dbReference>
<dbReference type="Proteomes" id="UP000245627">
    <property type="component" value="Unassembled WGS sequence"/>
</dbReference>
<dbReference type="Pfam" id="PF13715">
    <property type="entry name" value="CarbopepD_reg_2"/>
    <property type="match status" value="1"/>
</dbReference>
<accession>A0A2T8HGR0</accession>
<feature type="transmembrane region" description="Helical" evidence="2">
    <location>
        <begin position="7"/>
        <end position="25"/>
    </location>
</feature>
<dbReference type="SUPFAM" id="SSF56935">
    <property type="entry name" value="Porins"/>
    <property type="match status" value="1"/>
</dbReference>
<gene>
    <name evidence="4" type="ORF">DC487_14020</name>
</gene>
<sequence length="920" mass="102134">MVNLGKICVIAIKMACVILLVIHLIPLSGQAQVRKIPNISGIVYDGHVGEKLSLANVYIEETQQQTRTDKQGAFSISLSAYEGDITLIVSYIGKKTIKQKIAKSDLNKPIVVTLVDNSLTLEQIDVNPTFEGTKNSISSITFDEEAIERVQAFSLLDVLNNLPGRQISAPNINAPQTLTLRNTLGGSDALNNSLGVPIIMDGVALSNDANMQSRLPGQWGMGGSALPATNGGNTADVPFRGIDLREIPVESIEKIEVIQGVASAEFGELTDGAILIERKAGRSPWHFTTNINGGSQNYSLNKGFDLPKGWGGLMVDGNYAKSNSNLTDRFQEYRRYGMGIRWNTPQYRYFRNKLSIDFNQRLDEVKLDPDDDTQKSYESTESGIRISNNMVIKVDKPWLDDINFSASYSERNQESSAQVLLNRGGIPVGGKDTTGIYEGLLVSGRYMSEERIVGNPITASANLRFASRFRLGGFSHVLSYGANGNYANNGGRGIIADPLRPRWIDVSDQNVRPYSFELTPAIFNAGLYLTDNIRYRWLGKAMNSSLGIRFDSQNGSLSVQPRLSTQIVLDKHWQVSAAYGIATKSPTLLHRYPPPTWIDIPLGNVSYGNTSLYLLHTERIELANANLKPSRSMQGELNINYRDKFISSRLNGYFKHNTNGFNSVKQFYPVTLPQFAFEYDATAGKINYNETGEYVTYYDNSVNQIANVRSSYTYGFDWSLSTKKIKAIETSFLTSTSFILSRQDNGDILEDTRLAQPVVIDGQNIWYALYNPLNSQQRYILTSKLNSTTHIPKLGFVIMTYMDINWMNKMSSLHKAATQPAIAYLDATMQRVWLTPEQQAAGIIPGRDLSASSSEQRIVYANFSVSVAKEIGKKMRIAVTAYNTFNLRPQSSFINPTNGIEVITRYNSPLSITGGVSFKL</sequence>
<dbReference type="GO" id="GO:0009279">
    <property type="term" value="C:cell outer membrane"/>
    <property type="evidence" value="ECO:0007669"/>
    <property type="project" value="TreeGrafter"/>
</dbReference>
<dbReference type="EMBL" id="QDKG01000005">
    <property type="protein sequence ID" value="PVH24639.1"/>
    <property type="molecule type" value="Genomic_DNA"/>
</dbReference>
<evidence type="ECO:0000256" key="2">
    <source>
        <dbReference type="SAM" id="Phobius"/>
    </source>
</evidence>
<evidence type="ECO:0000313" key="4">
    <source>
        <dbReference type="EMBL" id="PVH24639.1"/>
    </source>
</evidence>
<proteinExistence type="predicted"/>